<dbReference type="InterPro" id="IPR011032">
    <property type="entry name" value="GroES-like_sf"/>
</dbReference>
<organism evidence="3 4">
    <name type="scientific">Streptoalloteichus tenebrarius (strain ATCC 17920 / DSM 40477 / JCM 4838 / CBS 697.72 / NBRC 16177 / NCIMB 11028 / NRRL B-12390 / A12253. 1 / ISP 5477)</name>
    <name type="common">Streptomyces tenebrarius</name>
    <dbReference type="NCBI Taxonomy" id="1933"/>
    <lineage>
        <taxon>Bacteria</taxon>
        <taxon>Bacillati</taxon>
        <taxon>Actinomycetota</taxon>
        <taxon>Actinomycetes</taxon>
        <taxon>Pseudonocardiales</taxon>
        <taxon>Pseudonocardiaceae</taxon>
        <taxon>Streptoalloteichus</taxon>
    </lineage>
</organism>
<dbReference type="Proteomes" id="UP001205311">
    <property type="component" value="Unassembled WGS sequence"/>
</dbReference>
<dbReference type="Gene3D" id="3.90.180.10">
    <property type="entry name" value="Medium-chain alcohol dehydrogenases, catalytic domain"/>
    <property type="match status" value="1"/>
</dbReference>
<keyword evidence="1" id="KW-0560">Oxidoreductase</keyword>
<evidence type="ECO:0000256" key="1">
    <source>
        <dbReference type="ARBA" id="ARBA00023002"/>
    </source>
</evidence>
<protein>
    <submittedName>
        <fullName evidence="3">NADPH:quinone reductase</fullName>
    </submittedName>
</protein>
<dbReference type="SUPFAM" id="SSF51735">
    <property type="entry name" value="NAD(P)-binding Rossmann-fold domains"/>
    <property type="match status" value="1"/>
</dbReference>
<dbReference type="RefSeq" id="WP_253672980.1">
    <property type="nucleotide sequence ID" value="NZ_JAMTCP010000049.1"/>
</dbReference>
<dbReference type="InterPro" id="IPR050700">
    <property type="entry name" value="YIM1/Zinc_Alcohol_DH_Fams"/>
</dbReference>
<comment type="caution">
    <text evidence="3">The sequence shown here is derived from an EMBL/GenBank/DDBJ whole genome shotgun (WGS) entry which is preliminary data.</text>
</comment>
<evidence type="ECO:0000259" key="2">
    <source>
        <dbReference type="SMART" id="SM00829"/>
    </source>
</evidence>
<dbReference type="PROSITE" id="PS01162">
    <property type="entry name" value="QOR_ZETA_CRYSTAL"/>
    <property type="match status" value="1"/>
</dbReference>
<dbReference type="InterPro" id="IPR020843">
    <property type="entry name" value="ER"/>
</dbReference>
<dbReference type="SUPFAM" id="SSF50129">
    <property type="entry name" value="GroES-like"/>
    <property type="match status" value="1"/>
</dbReference>
<dbReference type="CDD" id="cd05289">
    <property type="entry name" value="MDR_like_2"/>
    <property type="match status" value="1"/>
</dbReference>
<sequence length="314" mass="33344">MTTRMRLVRQREFGGPEVLRVEEVDRPSPATGEVLVRVRAAGVNPVDWKTRAGHGVPGMLTLPMTVGWDVSGVVEEVGPGVTRFRPGDEVFGMPAFPRQAAAYADYVLAAPRQLARKPVSVDHVRAAGLPLAGLTAWQFLVDTADVQPGQRVLVHAAAGGVGHLAAQIAKIRGAHVIGTARAEKHDFLRGLGVDEVVDYTAVDFTSAVSDVDVVVDLVGGETGLRSLDVLRPGGLLMTAPIHAPEIQAAAERRGLRYANVVVEPDHVGLSELAALVDSGRLHVEVDSVFPLERAPEAHAHGETGRARGKIVLTT</sequence>
<accession>A0ABT1I1X3</accession>
<dbReference type="EMBL" id="JAMTCP010000049">
    <property type="protein sequence ID" value="MCP2261787.1"/>
    <property type="molecule type" value="Genomic_DNA"/>
</dbReference>
<dbReference type="PANTHER" id="PTHR11695:SF294">
    <property type="entry name" value="RETICULON-4-INTERACTING PROTEIN 1, MITOCHONDRIAL"/>
    <property type="match status" value="1"/>
</dbReference>
<name>A0ABT1I1X3_STRSD</name>
<gene>
    <name evidence="3" type="ORF">LX15_005514</name>
</gene>
<evidence type="ECO:0000313" key="4">
    <source>
        <dbReference type="Proteomes" id="UP001205311"/>
    </source>
</evidence>
<dbReference type="InterPro" id="IPR036291">
    <property type="entry name" value="NAD(P)-bd_dom_sf"/>
</dbReference>
<dbReference type="InterPro" id="IPR002364">
    <property type="entry name" value="Quin_OxRdtase/zeta-crystal_CS"/>
</dbReference>
<reference evidence="3 4" key="1">
    <citation type="submission" date="2022-06" db="EMBL/GenBank/DDBJ databases">
        <title>Genomic Encyclopedia of Archaeal and Bacterial Type Strains, Phase II (KMG-II): from individual species to whole genera.</title>
        <authorList>
            <person name="Goeker M."/>
        </authorList>
    </citation>
    <scope>NUCLEOTIDE SEQUENCE [LARGE SCALE GENOMIC DNA]</scope>
    <source>
        <strain evidence="3 4">DSM 40477</strain>
    </source>
</reference>
<dbReference type="InterPro" id="IPR013154">
    <property type="entry name" value="ADH-like_N"/>
</dbReference>
<dbReference type="SMART" id="SM00829">
    <property type="entry name" value="PKS_ER"/>
    <property type="match status" value="1"/>
</dbReference>
<feature type="domain" description="Enoyl reductase (ER)" evidence="2">
    <location>
        <begin position="14"/>
        <end position="312"/>
    </location>
</feature>
<keyword evidence="4" id="KW-1185">Reference proteome</keyword>
<proteinExistence type="predicted"/>
<dbReference type="Pfam" id="PF13602">
    <property type="entry name" value="ADH_zinc_N_2"/>
    <property type="match status" value="1"/>
</dbReference>
<evidence type="ECO:0000313" key="3">
    <source>
        <dbReference type="EMBL" id="MCP2261787.1"/>
    </source>
</evidence>
<dbReference type="Gene3D" id="3.40.50.720">
    <property type="entry name" value="NAD(P)-binding Rossmann-like Domain"/>
    <property type="match status" value="1"/>
</dbReference>
<dbReference type="Pfam" id="PF08240">
    <property type="entry name" value="ADH_N"/>
    <property type="match status" value="1"/>
</dbReference>
<dbReference type="PANTHER" id="PTHR11695">
    <property type="entry name" value="ALCOHOL DEHYDROGENASE RELATED"/>
    <property type="match status" value="1"/>
</dbReference>